<evidence type="ECO:0008006" key="4">
    <source>
        <dbReference type="Google" id="ProtNLM"/>
    </source>
</evidence>
<comment type="caution">
    <text evidence="2">The sequence shown here is derived from an EMBL/GenBank/DDBJ whole genome shotgun (WGS) entry which is preliminary data.</text>
</comment>
<dbReference type="EMBL" id="PVNG01000022">
    <property type="protein sequence ID" value="PRX58715.1"/>
    <property type="molecule type" value="Genomic_DNA"/>
</dbReference>
<proteinExistence type="predicted"/>
<evidence type="ECO:0000313" key="2">
    <source>
        <dbReference type="EMBL" id="PRX58715.1"/>
    </source>
</evidence>
<keyword evidence="1" id="KW-0732">Signal</keyword>
<sequence>MNAACILALATTAGTPLLAPALAPAPPPALAPAVVRTPMSAPAPAAALTCAVSTPTGRPVTFAPKVGLTPRRVTARADLELTGCSSPDGSAAYLRSGWAVVKAEARASCASARQVRGRAVVTWFGADGRPVGTSRLRVRADRLVAQRPADTLLTGDVAAGLLVGERVQGGISPATALLDCATRGMAALPGNGRITFS</sequence>
<dbReference type="AlphaFoldDB" id="A0A2T0MLZ0"/>
<organism evidence="2 3">
    <name type="scientific">Nonomuraea fuscirosea</name>
    <dbReference type="NCBI Taxonomy" id="1291556"/>
    <lineage>
        <taxon>Bacteria</taxon>
        <taxon>Bacillati</taxon>
        <taxon>Actinomycetota</taxon>
        <taxon>Actinomycetes</taxon>
        <taxon>Streptosporangiales</taxon>
        <taxon>Streptosporangiaceae</taxon>
        <taxon>Nonomuraea</taxon>
    </lineage>
</organism>
<keyword evidence="3" id="KW-1185">Reference proteome</keyword>
<reference evidence="2 3" key="1">
    <citation type="submission" date="2018-03" db="EMBL/GenBank/DDBJ databases">
        <title>Genomic Encyclopedia of Type Strains, Phase III (KMG-III): the genomes of soil and plant-associated and newly described type strains.</title>
        <authorList>
            <person name="Whitman W."/>
        </authorList>
    </citation>
    <scope>NUCLEOTIDE SEQUENCE [LARGE SCALE GENOMIC DNA]</scope>
    <source>
        <strain evidence="2 3">CGMCC 4.7104</strain>
    </source>
</reference>
<accession>A0A2T0MLZ0</accession>
<gene>
    <name evidence="2" type="ORF">B0I32_122178</name>
</gene>
<evidence type="ECO:0000313" key="3">
    <source>
        <dbReference type="Proteomes" id="UP000238312"/>
    </source>
</evidence>
<feature type="chain" id="PRO_5038632275" description="Ig-like domain-containing protein" evidence="1">
    <location>
        <begin position="32"/>
        <end position="197"/>
    </location>
</feature>
<dbReference type="Proteomes" id="UP000238312">
    <property type="component" value="Unassembled WGS sequence"/>
</dbReference>
<protein>
    <recommendedName>
        <fullName evidence="4">Ig-like domain-containing protein</fullName>
    </recommendedName>
</protein>
<evidence type="ECO:0000256" key="1">
    <source>
        <dbReference type="SAM" id="SignalP"/>
    </source>
</evidence>
<dbReference type="OrthoDB" id="3536525at2"/>
<feature type="signal peptide" evidence="1">
    <location>
        <begin position="1"/>
        <end position="31"/>
    </location>
</feature>
<dbReference type="RefSeq" id="WP_146178504.1">
    <property type="nucleotide sequence ID" value="NZ_PVNG01000022.1"/>
</dbReference>
<name>A0A2T0MLZ0_9ACTN</name>